<protein>
    <submittedName>
        <fullName evidence="1">Asparagine synthase (Glutamine-hydrolyzing)</fullName>
        <ecNumber evidence="1">6.3.5.4</ecNumber>
    </submittedName>
</protein>
<dbReference type="RefSeq" id="WP_197007386.1">
    <property type="nucleotide sequence ID" value="NZ_BONS01000019.1"/>
</dbReference>
<dbReference type="EC" id="6.3.5.4" evidence="1"/>
<keyword evidence="2" id="KW-1185">Reference proteome</keyword>
<dbReference type="Proteomes" id="UP000622552">
    <property type="component" value="Unassembled WGS sequence"/>
</dbReference>
<comment type="caution">
    <text evidence="1">The sequence shown here is derived from an EMBL/GenBank/DDBJ whole genome shotgun (WGS) entry which is preliminary data.</text>
</comment>
<gene>
    <name evidence="1" type="ORF">IW245_007082</name>
</gene>
<organism evidence="1 2">
    <name type="scientific">Longispora fulva</name>
    <dbReference type="NCBI Taxonomy" id="619741"/>
    <lineage>
        <taxon>Bacteria</taxon>
        <taxon>Bacillati</taxon>
        <taxon>Actinomycetota</taxon>
        <taxon>Actinomycetes</taxon>
        <taxon>Micromonosporales</taxon>
        <taxon>Micromonosporaceae</taxon>
        <taxon>Longispora</taxon>
    </lineage>
</organism>
<reference evidence="1" key="1">
    <citation type="submission" date="2020-11" db="EMBL/GenBank/DDBJ databases">
        <title>Sequencing the genomes of 1000 actinobacteria strains.</title>
        <authorList>
            <person name="Klenk H.-P."/>
        </authorList>
    </citation>
    <scope>NUCLEOTIDE SEQUENCE</scope>
    <source>
        <strain evidence="1">DSM 45356</strain>
    </source>
</reference>
<dbReference type="SUPFAM" id="SSF52402">
    <property type="entry name" value="Adenine nucleotide alpha hydrolases-like"/>
    <property type="match status" value="1"/>
</dbReference>
<accession>A0A8J7GPH5</accession>
<dbReference type="GO" id="GO:0004066">
    <property type="term" value="F:asparagine synthase (glutamine-hydrolyzing) activity"/>
    <property type="evidence" value="ECO:0007669"/>
    <property type="project" value="UniProtKB-EC"/>
</dbReference>
<dbReference type="InterPro" id="IPR029055">
    <property type="entry name" value="Ntn_hydrolases_N"/>
</dbReference>
<dbReference type="EMBL" id="JADOUF010000001">
    <property type="protein sequence ID" value="MBG6140888.1"/>
    <property type="molecule type" value="Genomic_DNA"/>
</dbReference>
<keyword evidence="1" id="KW-0436">Ligase</keyword>
<evidence type="ECO:0000313" key="1">
    <source>
        <dbReference type="EMBL" id="MBG6140888.1"/>
    </source>
</evidence>
<dbReference type="InterPro" id="IPR014729">
    <property type="entry name" value="Rossmann-like_a/b/a_fold"/>
</dbReference>
<dbReference type="Gene3D" id="3.60.20.10">
    <property type="entry name" value="Glutamine Phosphoribosylpyrophosphate, subunit 1, domain 1"/>
    <property type="match status" value="1"/>
</dbReference>
<name>A0A8J7GPH5_9ACTN</name>
<dbReference type="AlphaFoldDB" id="A0A8J7GPH5"/>
<dbReference type="SUPFAM" id="SSF56235">
    <property type="entry name" value="N-terminal nucleophile aminohydrolases (Ntn hydrolases)"/>
    <property type="match status" value="1"/>
</dbReference>
<sequence>MHLLAVSHADPSVPDRVELPDGSLAQGGFTVLLNREPRAAHGDVTPADVAGWLVTGPEAFGLVTPPFAAAHRAAETEPVVAVTDYLGFRQVYWWQGSGVAGISTSAPALAGVAGAGLDHDALGVQSLLGWQLGDATPFAGVSKVPAGHYARLHRGTVELVRYDIDRTEEPRGRQATAVEAAGLLREWLVRYLDEHEDPVLQLTGGHDSRILLGAIPSNRRRGLHTLTLDSQGGRDAPIAGALSARYKMVHQVFDTSSLTGLSAAEGHALATAAALRLDCSANPLALAPLSAAESQLPQGRRLSGLGGEVARGFYYGAQPSGATTAHLAERFARWRLFTNEAVDRDALVPEFTEAAEKYTIGLVTAQLTSYGDQWLRSLDEFYLWQRMQRWGGVHGTVAAVDRVFLNPMFDRRFIELARAADPADKRDSRLLAAIMRELDLELAVIRLDSGRSPNQLAKGRGNWRATARKAVGKVAQRVAGSRRSPLGAPLLSRLVVDHWRANRGLLDGLPDLVRPSYVAELLDGRRPGDPHTVAFLLNLLAAPKP</sequence>
<proteinExistence type="predicted"/>
<evidence type="ECO:0000313" key="2">
    <source>
        <dbReference type="Proteomes" id="UP000622552"/>
    </source>
</evidence>
<dbReference type="Gene3D" id="3.40.50.620">
    <property type="entry name" value="HUPs"/>
    <property type="match status" value="1"/>
</dbReference>